<evidence type="ECO:0000313" key="4">
    <source>
        <dbReference type="Proteomes" id="UP001500523"/>
    </source>
</evidence>
<reference evidence="4" key="1">
    <citation type="journal article" date="2019" name="Int. J. Syst. Evol. Microbiol.">
        <title>The Global Catalogue of Microorganisms (GCM) 10K type strain sequencing project: providing services to taxonomists for standard genome sequencing and annotation.</title>
        <authorList>
            <consortium name="The Broad Institute Genomics Platform"/>
            <consortium name="The Broad Institute Genome Sequencing Center for Infectious Disease"/>
            <person name="Wu L."/>
            <person name="Ma J."/>
        </authorList>
    </citation>
    <scope>NUCLEOTIDE SEQUENCE [LARGE SCALE GENOMIC DNA]</scope>
    <source>
        <strain evidence="4">JCM 17498</strain>
    </source>
</reference>
<sequence>MRPQHCVIIDRRGVTVLEFALILPVMLTLIFGGLELGYRAYLGAVIQGALLEVARVASVGNKTEDQIDTLIKGRIGVLTAIGNVKSIQKESFFNFSNVGKPEKITSDTDPIGVYNATDCYEDANNNNRYDTALNSGIGTADDIVRYQVTVTYPDLLPARGFLGWGSEQTIVASTVLRNEPFAGRSQPTIRCP</sequence>
<dbReference type="Proteomes" id="UP001500523">
    <property type="component" value="Unassembled WGS sequence"/>
</dbReference>
<evidence type="ECO:0000259" key="2">
    <source>
        <dbReference type="Pfam" id="PF07811"/>
    </source>
</evidence>
<gene>
    <name evidence="3" type="ORF">GCM10022268_32980</name>
</gene>
<keyword evidence="4" id="KW-1185">Reference proteome</keyword>
<dbReference type="EMBL" id="BAABBF010000010">
    <property type="protein sequence ID" value="GAA3722183.1"/>
    <property type="molecule type" value="Genomic_DNA"/>
</dbReference>
<keyword evidence="1" id="KW-0812">Transmembrane</keyword>
<keyword evidence="1" id="KW-1133">Transmembrane helix</keyword>
<evidence type="ECO:0000256" key="1">
    <source>
        <dbReference type="SAM" id="Phobius"/>
    </source>
</evidence>
<name>A0ABP7EP52_9SPHN</name>
<proteinExistence type="predicted"/>
<dbReference type="RefSeq" id="WP_344694486.1">
    <property type="nucleotide sequence ID" value="NZ_BAABBF010000010.1"/>
</dbReference>
<organism evidence="3 4">
    <name type="scientific">Sphingomonas cynarae</name>
    <dbReference type="NCBI Taxonomy" id="930197"/>
    <lineage>
        <taxon>Bacteria</taxon>
        <taxon>Pseudomonadati</taxon>
        <taxon>Pseudomonadota</taxon>
        <taxon>Alphaproteobacteria</taxon>
        <taxon>Sphingomonadales</taxon>
        <taxon>Sphingomonadaceae</taxon>
        <taxon>Sphingomonas</taxon>
    </lineage>
</organism>
<keyword evidence="1" id="KW-0472">Membrane</keyword>
<dbReference type="InterPro" id="IPR012495">
    <property type="entry name" value="TadE-like_dom"/>
</dbReference>
<comment type="caution">
    <text evidence="3">The sequence shown here is derived from an EMBL/GenBank/DDBJ whole genome shotgun (WGS) entry which is preliminary data.</text>
</comment>
<evidence type="ECO:0000313" key="3">
    <source>
        <dbReference type="EMBL" id="GAA3722183.1"/>
    </source>
</evidence>
<feature type="transmembrane region" description="Helical" evidence="1">
    <location>
        <begin position="12"/>
        <end position="34"/>
    </location>
</feature>
<accession>A0ABP7EP52</accession>
<feature type="domain" description="TadE-like" evidence="2">
    <location>
        <begin position="13"/>
        <end position="55"/>
    </location>
</feature>
<dbReference type="Pfam" id="PF07811">
    <property type="entry name" value="TadE"/>
    <property type="match status" value="1"/>
</dbReference>
<protein>
    <recommendedName>
        <fullName evidence="2">TadE-like domain-containing protein</fullName>
    </recommendedName>
</protein>